<dbReference type="GO" id="GO:0042128">
    <property type="term" value="P:nitrate assimilation"/>
    <property type="evidence" value="ECO:0007669"/>
    <property type="project" value="UniProtKB-KW"/>
</dbReference>
<evidence type="ECO:0000256" key="5">
    <source>
        <dbReference type="ARBA" id="ARBA00023063"/>
    </source>
</evidence>
<dbReference type="GO" id="GO:0016020">
    <property type="term" value="C:membrane"/>
    <property type="evidence" value="ECO:0007669"/>
    <property type="project" value="UniProtKB-SubCell"/>
</dbReference>
<name>A0AA96G944_9BACT</name>
<gene>
    <name evidence="9" type="ORF">PP769_14465</name>
</gene>
<dbReference type="Proteomes" id="UP001302719">
    <property type="component" value="Chromosome"/>
</dbReference>
<dbReference type="InterPro" id="IPR011701">
    <property type="entry name" value="MFS"/>
</dbReference>
<feature type="transmembrane region" description="Helical" evidence="7">
    <location>
        <begin position="82"/>
        <end position="101"/>
    </location>
</feature>
<evidence type="ECO:0000313" key="10">
    <source>
        <dbReference type="Proteomes" id="UP001302719"/>
    </source>
</evidence>
<keyword evidence="6 7" id="KW-0472">Membrane</keyword>
<dbReference type="InterPro" id="IPR020846">
    <property type="entry name" value="MFS_dom"/>
</dbReference>
<dbReference type="InterPro" id="IPR044772">
    <property type="entry name" value="NO3_transporter"/>
</dbReference>
<reference evidence="9 10" key="1">
    <citation type="submission" date="2023-01" db="EMBL/GenBank/DDBJ databases">
        <title>Cultivation and genomic characterization of new, ubiquitous marine nitrite-oxidizing bacteria from the Nitrospirales.</title>
        <authorList>
            <person name="Mueller A.J."/>
            <person name="Daebeler A."/>
            <person name="Herbold C.W."/>
            <person name="Kirkegaard R.H."/>
            <person name="Daims H."/>
        </authorList>
    </citation>
    <scope>NUCLEOTIDE SEQUENCE [LARGE SCALE GENOMIC DNA]</scope>
    <source>
        <strain evidence="9 10">VA</strain>
    </source>
</reference>
<keyword evidence="10" id="KW-1185">Reference proteome</keyword>
<keyword evidence="3 7" id="KW-0812">Transmembrane</keyword>
<dbReference type="PROSITE" id="PS50850">
    <property type="entry name" value="MFS"/>
    <property type="match status" value="1"/>
</dbReference>
<dbReference type="EMBL" id="CP116967">
    <property type="protein sequence ID" value="WNM57171.1"/>
    <property type="molecule type" value="Genomic_DNA"/>
</dbReference>
<evidence type="ECO:0000256" key="1">
    <source>
        <dbReference type="ARBA" id="ARBA00004141"/>
    </source>
</evidence>
<accession>A0AA96G944</accession>
<evidence type="ECO:0000259" key="8">
    <source>
        <dbReference type="PROSITE" id="PS50850"/>
    </source>
</evidence>
<comment type="subcellular location">
    <subcellularLocation>
        <location evidence="1">Membrane</location>
        <topology evidence="1">Multi-pass membrane protein</topology>
    </subcellularLocation>
</comment>
<feature type="transmembrane region" description="Helical" evidence="7">
    <location>
        <begin position="281"/>
        <end position="301"/>
    </location>
</feature>
<dbReference type="GO" id="GO:0015112">
    <property type="term" value="F:nitrate transmembrane transporter activity"/>
    <property type="evidence" value="ECO:0007669"/>
    <property type="project" value="InterPro"/>
</dbReference>
<feature type="transmembrane region" description="Helical" evidence="7">
    <location>
        <begin position="307"/>
        <end position="331"/>
    </location>
</feature>
<organism evidence="9 10">
    <name type="scientific">Candidatus Nitrospira allomarina</name>
    <dbReference type="NCBI Taxonomy" id="3020900"/>
    <lineage>
        <taxon>Bacteria</taxon>
        <taxon>Pseudomonadati</taxon>
        <taxon>Nitrospirota</taxon>
        <taxon>Nitrospiria</taxon>
        <taxon>Nitrospirales</taxon>
        <taxon>Nitrospiraceae</taxon>
        <taxon>Nitrospira</taxon>
    </lineage>
</organism>
<feature type="transmembrane region" description="Helical" evidence="7">
    <location>
        <begin position="248"/>
        <end position="269"/>
    </location>
</feature>
<keyword evidence="4 7" id="KW-1133">Transmembrane helix</keyword>
<dbReference type="KEGG" id="nall:PP769_14465"/>
<keyword evidence="5" id="KW-0534">Nitrate assimilation</keyword>
<dbReference type="RefSeq" id="WP_312641351.1">
    <property type="nucleotide sequence ID" value="NZ_CP116967.1"/>
</dbReference>
<feature type="transmembrane region" description="Helical" evidence="7">
    <location>
        <begin position="107"/>
        <end position="127"/>
    </location>
</feature>
<comment type="similarity">
    <text evidence="2">Belongs to the major facilitator superfamily. Nitrate/nitrite porter (TC 2.A.1.8) family.</text>
</comment>
<feature type="transmembrane region" description="Helical" evidence="7">
    <location>
        <begin position="53"/>
        <end position="70"/>
    </location>
</feature>
<feature type="transmembrane region" description="Helical" evidence="7">
    <location>
        <begin position="139"/>
        <end position="158"/>
    </location>
</feature>
<dbReference type="AlphaFoldDB" id="A0AA96G944"/>
<proteinExistence type="inferred from homology"/>
<evidence type="ECO:0000313" key="9">
    <source>
        <dbReference type="EMBL" id="WNM57171.1"/>
    </source>
</evidence>
<evidence type="ECO:0000256" key="6">
    <source>
        <dbReference type="ARBA" id="ARBA00023136"/>
    </source>
</evidence>
<evidence type="ECO:0000256" key="7">
    <source>
        <dbReference type="SAM" id="Phobius"/>
    </source>
</evidence>
<feature type="transmembrane region" description="Helical" evidence="7">
    <location>
        <begin position="21"/>
        <end position="41"/>
    </location>
</feature>
<dbReference type="Pfam" id="PF07690">
    <property type="entry name" value="MFS_1"/>
    <property type="match status" value="1"/>
</dbReference>
<evidence type="ECO:0000256" key="4">
    <source>
        <dbReference type="ARBA" id="ARBA00022989"/>
    </source>
</evidence>
<dbReference type="SUPFAM" id="SSF103473">
    <property type="entry name" value="MFS general substrate transporter"/>
    <property type="match status" value="1"/>
</dbReference>
<feature type="domain" description="Major facilitator superfamily (MFS) profile" evidence="8">
    <location>
        <begin position="16"/>
        <end position="397"/>
    </location>
</feature>
<feature type="transmembrane region" description="Helical" evidence="7">
    <location>
        <begin position="373"/>
        <end position="392"/>
    </location>
</feature>
<feature type="transmembrane region" description="Helical" evidence="7">
    <location>
        <begin position="218"/>
        <end position="242"/>
    </location>
</feature>
<feature type="transmembrane region" description="Helical" evidence="7">
    <location>
        <begin position="338"/>
        <end position="361"/>
    </location>
</feature>
<protein>
    <submittedName>
        <fullName evidence="9">MFS transporter</fullName>
    </submittedName>
</protein>
<dbReference type="PANTHER" id="PTHR23515">
    <property type="entry name" value="HIGH-AFFINITY NITRATE TRANSPORTER 2.3"/>
    <property type="match status" value="1"/>
</dbReference>
<dbReference type="Gene3D" id="1.20.1250.20">
    <property type="entry name" value="MFS general substrate transporter like domains"/>
    <property type="match status" value="1"/>
</dbReference>
<feature type="transmembrane region" description="Helical" evidence="7">
    <location>
        <begin position="170"/>
        <end position="189"/>
    </location>
</feature>
<evidence type="ECO:0000256" key="3">
    <source>
        <dbReference type="ARBA" id="ARBA00022692"/>
    </source>
</evidence>
<sequence>MLKEVSQSLRSGHWPTLLGAWLHFEISFMVWLLIGAMGIAISEEFSLSASQKGLLIGFPLLGGALLRIIVGPLGDRFGAKVVGLGILGLEGIGLLLGWLGGTSFESMLGIGLFLGFAGASFAIALPLASQAYPAAHQGLAMGVVAIGNSGVLLAAFMAPRLAEGVGWHQVFGIMLLPVMGTALLFFWLVQSVPVKNKTAPSKTDSIGVFLRKGIQDPVMYWLCFLYGVTFGGFVGLSSYLPIFLHDQFHIGMVKAGTLTALGALVGSVVRPLGGFLADRHGGIALLQGLYLIIAALCLISGNLDSFVLSYAMILLIMLCFGFGNGAIFQVVSYRFKSVMGTASGFVGAAGGLGGFLLPYGFGWLKELTGTFSSGFFTLGMVSGLAGISVMMFQRLTRFTKHKSIPEI</sequence>
<dbReference type="InterPro" id="IPR036259">
    <property type="entry name" value="MFS_trans_sf"/>
</dbReference>
<evidence type="ECO:0000256" key="2">
    <source>
        <dbReference type="ARBA" id="ARBA00008432"/>
    </source>
</evidence>